<dbReference type="EMBL" id="GDHF01004924">
    <property type="protein sequence ID" value="JAI47390.1"/>
    <property type="molecule type" value="Transcribed_RNA"/>
</dbReference>
<evidence type="ECO:0000313" key="2">
    <source>
        <dbReference type="EMBL" id="JAI29671.1"/>
    </source>
</evidence>
<proteinExistence type="predicted"/>
<organism evidence="3">
    <name type="scientific">Bactrocera latifrons</name>
    <name type="common">Malaysian fruit fly</name>
    <name type="synonym">Chaetodacus latifrons</name>
    <dbReference type="NCBI Taxonomy" id="174628"/>
    <lineage>
        <taxon>Eukaryota</taxon>
        <taxon>Metazoa</taxon>
        <taxon>Ecdysozoa</taxon>
        <taxon>Arthropoda</taxon>
        <taxon>Hexapoda</taxon>
        <taxon>Insecta</taxon>
        <taxon>Pterygota</taxon>
        <taxon>Neoptera</taxon>
        <taxon>Endopterygota</taxon>
        <taxon>Diptera</taxon>
        <taxon>Brachycera</taxon>
        <taxon>Muscomorpha</taxon>
        <taxon>Tephritoidea</taxon>
        <taxon>Tephritidae</taxon>
        <taxon>Bactrocera</taxon>
        <taxon>Bactrocera</taxon>
    </lineage>
</organism>
<gene>
    <name evidence="2" type="ORF">c0_g1_i2</name>
    <name evidence="3" type="ORF">c0_g1_i4</name>
</gene>
<dbReference type="InterPro" id="IPR029526">
    <property type="entry name" value="PGBD"/>
</dbReference>
<accession>A0A0K8W961</accession>
<feature type="domain" description="PiggyBac transposable element-derived protein" evidence="1">
    <location>
        <begin position="2"/>
        <end position="95"/>
    </location>
</feature>
<dbReference type="AlphaFoldDB" id="A0A0K8W961"/>
<dbReference type="EMBL" id="GDHF01022643">
    <property type="protein sequence ID" value="JAI29671.1"/>
    <property type="molecule type" value="Transcribed_RNA"/>
</dbReference>
<dbReference type="Pfam" id="PF13843">
    <property type="entry name" value="DDE_Tnp_1_7"/>
    <property type="match status" value="1"/>
</dbReference>
<evidence type="ECO:0000259" key="1">
    <source>
        <dbReference type="Pfam" id="PF13843"/>
    </source>
</evidence>
<sequence length="109" mass="13580">MFTRDKFNQVFWILHLNTIHRQDAGLRTCFQLVRCFLDYIILKLFNYFTLGREICVDESTIKFKGLLHYLQSEETDQMRNSSLYYNRLNHRLYLWYSYLFWKFDNRLLD</sequence>
<evidence type="ECO:0000313" key="3">
    <source>
        <dbReference type="EMBL" id="JAI47390.1"/>
    </source>
</evidence>
<protein>
    <recommendedName>
        <fullName evidence="1">PiggyBac transposable element-derived protein domain-containing protein</fullName>
    </recommendedName>
</protein>
<name>A0A0K8W961_BACLA</name>
<reference evidence="3" key="1">
    <citation type="submission" date="2015-06" db="EMBL/GenBank/DDBJ databases">
        <authorList>
            <person name="Hoefler B.C."/>
            <person name="Straight P.D."/>
        </authorList>
    </citation>
    <scope>NUCLEOTIDE SEQUENCE</scope>
</reference>